<gene>
    <name evidence="6" type="ORF">SAMN04489742_1516</name>
</gene>
<dbReference type="InterPro" id="IPR058245">
    <property type="entry name" value="NreC/VraR/RcsB-like_REC"/>
</dbReference>
<dbReference type="Pfam" id="PF00072">
    <property type="entry name" value="Response_reg"/>
    <property type="match status" value="1"/>
</dbReference>
<dbReference type="InterPro" id="IPR039420">
    <property type="entry name" value="WalR-like"/>
</dbReference>
<dbReference type="PRINTS" id="PR00038">
    <property type="entry name" value="HTHLUXR"/>
</dbReference>
<keyword evidence="2 6" id="KW-0238">DNA-binding</keyword>
<evidence type="ECO:0000259" key="4">
    <source>
        <dbReference type="PROSITE" id="PS50043"/>
    </source>
</evidence>
<dbReference type="RefSeq" id="WP_074699892.1">
    <property type="nucleotide sequence ID" value="NZ_CP018863.1"/>
</dbReference>
<dbReference type="GO" id="GO:0006355">
    <property type="term" value="P:regulation of DNA-templated transcription"/>
    <property type="evidence" value="ECO:0007669"/>
    <property type="project" value="InterPro"/>
</dbReference>
<name>A0A1H1BQV0_9MICC</name>
<dbReference type="InterPro" id="IPR001789">
    <property type="entry name" value="Sig_transdc_resp-reg_receiver"/>
</dbReference>
<evidence type="ECO:0000259" key="5">
    <source>
        <dbReference type="PROSITE" id="PS50110"/>
    </source>
</evidence>
<proteinExistence type="predicted"/>
<dbReference type="Gene3D" id="3.40.50.2300">
    <property type="match status" value="1"/>
</dbReference>
<evidence type="ECO:0000313" key="7">
    <source>
        <dbReference type="Proteomes" id="UP000181917"/>
    </source>
</evidence>
<feature type="domain" description="HTH luxR-type" evidence="4">
    <location>
        <begin position="144"/>
        <end position="209"/>
    </location>
</feature>
<dbReference type="PANTHER" id="PTHR43214">
    <property type="entry name" value="TWO-COMPONENT RESPONSE REGULATOR"/>
    <property type="match status" value="1"/>
</dbReference>
<dbReference type="AlphaFoldDB" id="A0A1H1BQV0"/>
<dbReference type="InterPro" id="IPR011006">
    <property type="entry name" value="CheY-like_superfamily"/>
</dbReference>
<evidence type="ECO:0000256" key="1">
    <source>
        <dbReference type="ARBA" id="ARBA00022553"/>
    </source>
</evidence>
<dbReference type="GO" id="GO:0003677">
    <property type="term" value="F:DNA binding"/>
    <property type="evidence" value="ECO:0007669"/>
    <property type="project" value="UniProtKB-KW"/>
</dbReference>
<evidence type="ECO:0000256" key="2">
    <source>
        <dbReference type="ARBA" id="ARBA00023125"/>
    </source>
</evidence>
<dbReference type="InterPro" id="IPR016032">
    <property type="entry name" value="Sig_transdc_resp-reg_C-effctor"/>
</dbReference>
<reference evidence="6 7" key="1">
    <citation type="submission" date="2016-10" db="EMBL/GenBank/DDBJ databases">
        <authorList>
            <person name="de Groot N.N."/>
        </authorList>
    </citation>
    <scope>NUCLEOTIDE SEQUENCE [LARGE SCALE GENOMIC DNA]</scope>
    <source>
        <strain evidence="6 7">DSM 20117</strain>
    </source>
</reference>
<feature type="domain" description="Response regulatory" evidence="5">
    <location>
        <begin position="10"/>
        <end position="125"/>
    </location>
</feature>
<accession>A0A1H1BQV0</accession>
<organism evidence="6 7">
    <name type="scientific">Crystallibacter crystallopoietes</name>
    <dbReference type="NCBI Taxonomy" id="37928"/>
    <lineage>
        <taxon>Bacteria</taxon>
        <taxon>Bacillati</taxon>
        <taxon>Actinomycetota</taxon>
        <taxon>Actinomycetes</taxon>
        <taxon>Micrococcales</taxon>
        <taxon>Micrococcaceae</taxon>
        <taxon>Crystallibacter</taxon>
    </lineage>
</organism>
<dbReference type="CDD" id="cd06170">
    <property type="entry name" value="LuxR_C_like"/>
    <property type="match status" value="1"/>
</dbReference>
<dbReference type="PROSITE" id="PS50043">
    <property type="entry name" value="HTH_LUXR_2"/>
    <property type="match status" value="1"/>
</dbReference>
<dbReference type="CDD" id="cd17535">
    <property type="entry name" value="REC_NarL-like"/>
    <property type="match status" value="1"/>
</dbReference>
<dbReference type="SMART" id="SM00448">
    <property type="entry name" value="REC"/>
    <property type="match status" value="1"/>
</dbReference>
<feature type="modified residue" description="4-aspartylphosphate" evidence="3">
    <location>
        <position position="60"/>
    </location>
</feature>
<dbReference type="SUPFAM" id="SSF52172">
    <property type="entry name" value="CheY-like"/>
    <property type="match status" value="1"/>
</dbReference>
<dbReference type="InterPro" id="IPR000792">
    <property type="entry name" value="Tscrpt_reg_LuxR_C"/>
</dbReference>
<sequence>MNEPTDKRPCIVIISGQLLFAELLSGALASHNLMSGGFAGNAAEGIELCRNLHPEAVVLDYRLPDGEGLEAAEQILSDSPAARIILLTAHPSHDLLGRAADLGICGLLPLHGTVDSLFDAIEHARPGAMVIHPSFLVPVTPPSGVAGLPTLSRRERQVLALLAEGCDVKTSAKRLNVTISTCRGYVKSVLSKLDAHTQLEAVAVARRMQLLEPAQPI</sequence>
<dbReference type="STRING" id="37928.SAMN04489742_1516"/>
<dbReference type="SMART" id="SM00421">
    <property type="entry name" value="HTH_LUXR"/>
    <property type="match status" value="1"/>
</dbReference>
<evidence type="ECO:0000256" key="3">
    <source>
        <dbReference type="PROSITE-ProRule" id="PRU00169"/>
    </source>
</evidence>
<keyword evidence="1 3" id="KW-0597">Phosphoprotein</keyword>
<dbReference type="EMBL" id="FNKH01000002">
    <property type="protein sequence ID" value="SDQ54110.1"/>
    <property type="molecule type" value="Genomic_DNA"/>
</dbReference>
<dbReference type="Pfam" id="PF00196">
    <property type="entry name" value="GerE"/>
    <property type="match status" value="1"/>
</dbReference>
<dbReference type="SUPFAM" id="SSF46894">
    <property type="entry name" value="C-terminal effector domain of the bipartite response regulators"/>
    <property type="match status" value="1"/>
</dbReference>
<dbReference type="KEGG" id="acry:AC20117_09775"/>
<dbReference type="GO" id="GO:0000160">
    <property type="term" value="P:phosphorelay signal transduction system"/>
    <property type="evidence" value="ECO:0007669"/>
    <property type="project" value="InterPro"/>
</dbReference>
<keyword evidence="7" id="KW-1185">Reference proteome</keyword>
<dbReference type="Proteomes" id="UP000181917">
    <property type="component" value="Unassembled WGS sequence"/>
</dbReference>
<evidence type="ECO:0000313" key="6">
    <source>
        <dbReference type="EMBL" id="SDQ54110.1"/>
    </source>
</evidence>
<protein>
    <submittedName>
        <fullName evidence="6">DNA-binding response regulator, NarL/FixJ family, contains REC and HTH domains</fullName>
    </submittedName>
</protein>
<dbReference type="PROSITE" id="PS50110">
    <property type="entry name" value="RESPONSE_REGULATORY"/>
    <property type="match status" value="1"/>
</dbReference>